<proteinExistence type="predicted"/>
<sequence>MTIARFAAVAALTFAGLFGAGLTDGIAAAAPEQIGLGPYEQLATCERQGNLGMESGEWADYTCEGAPGSWYIKPQY</sequence>
<feature type="signal peptide" evidence="1">
    <location>
        <begin position="1"/>
        <end position="19"/>
    </location>
</feature>
<dbReference type="Proteomes" id="UP000031364">
    <property type="component" value="Unassembled WGS sequence"/>
</dbReference>
<feature type="chain" id="PRO_5045636046" evidence="1">
    <location>
        <begin position="20"/>
        <end position="76"/>
    </location>
</feature>
<comment type="caution">
    <text evidence="2">The sequence shown here is derived from an EMBL/GenBank/DDBJ whole genome shotgun (WGS) entry which is preliminary data.</text>
</comment>
<keyword evidence="1" id="KW-0732">Signal</keyword>
<reference evidence="2 3" key="1">
    <citation type="journal article" date="2014" name="Int. J. Syst. Evol. Microbiol.">
        <title>Nocardia vulneris sp. nov., isolated from wounds of human patients in North America.</title>
        <authorList>
            <person name="Lasker B.A."/>
            <person name="Bell M."/>
            <person name="Klenk H.P."/>
            <person name="Sproer C."/>
            <person name="Schumann C."/>
            <person name="Schumann P."/>
            <person name="Brown J.M."/>
        </authorList>
    </citation>
    <scope>NUCLEOTIDE SEQUENCE [LARGE SCALE GENOMIC DNA]</scope>
    <source>
        <strain evidence="2 3">W9851</strain>
    </source>
</reference>
<evidence type="ECO:0000313" key="2">
    <source>
        <dbReference type="EMBL" id="KIA62054.1"/>
    </source>
</evidence>
<name>A0ABR4ZA70_9NOCA</name>
<evidence type="ECO:0000256" key="1">
    <source>
        <dbReference type="SAM" id="SignalP"/>
    </source>
</evidence>
<gene>
    <name evidence="2" type="ORF">FG87_27850</name>
</gene>
<dbReference type="RefSeq" id="WP_043676442.1">
    <property type="nucleotide sequence ID" value="NZ_BDCI01000022.1"/>
</dbReference>
<evidence type="ECO:0000313" key="3">
    <source>
        <dbReference type="Proteomes" id="UP000031364"/>
    </source>
</evidence>
<keyword evidence="3" id="KW-1185">Reference proteome</keyword>
<dbReference type="EMBL" id="JNFP01000037">
    <property type="protein sequence ID" value="KIA62054.1"/>
    <property type="molecule type" value="Genomic_DNA"/>
</dbReference>
<protein>
    <submittedName>
        <fullName evidence="2">Uncharacterized protein</fullName>
    </submittedName>
</protein>
<accession>A0ABR4ZA70</accession>
<organism evidence="2 3">
    <name type="scientific">Nocardia vulneris</name>
    <dbReference type="NCBI Taxonomy" id="1141657"/>
    <lineage>
        <taxon>Bacteria</taxon>
        <taxon>Bacillati</taxon>
        <taxon>Actinomycetota</taxon>
        <taxon>Actinomycetes</taxon>
        <taxon>Mycobacteriales</taxon>
        <taxon>Nocardiaceae</taxon>
        <taxon>Nocardia</taxon>
    </lineage>
</organism>